<reference evidence="3 4" key="1">
    <citation type="submission" date="2023-02" db="EMBL/GenBank/DDBJ databases">
        <title>Genome sequence of Sphingobacterium sp. KACC 22765.</title>
        <authorList>
            <person name="Kim S."/>
            <person name="Heo J."/>
            <person name="Kwon S.-W."/>
        </authorList>
    </citation>
    <scope>NUCLEOTIDE SEQUENCE [LARGE SCALE GENOMIC DNA]</scope>
    <source>
        <strain evidence="3 4">KACC 22765</strain>
    </source>
</reference>
<proteinExistence type="predicted"/>
<name>A0ABY7WP34_9SPHI</name>
<evidence type="ECO:0000256" key="1">
    <source>
        <dbReference type="SAM" id="Coils"/>
    </source>
</evidence>
<feature type="compositionally biased region" description="Basic and acidic residues" evidence="2">
    <location>
        <begin position="24"/>
        <end position="33"/>
    </location>
</feature>
<dbReference type="RefSeq" id="WP_274268890.1">
    <property type="nucleotide sequence ID" value="NZ_CP117880.1"/>
</dbReference>
<sequence length="387" mass="43819">MGLLDFFKKLKNDITNPINNREQGGAHDKDERPAFNQARPVSDRNDEPAPQEKVVPNPVEEQLIEQEDYVAPDTPEVPLTEDIPLEEPEDLPLTTHDNVQTIQDKEALLQQALEEEQALLEEQLALQAEQHKHRQTRARDAEADEQTTQHADGDPSYLGNLEHTALIDQLLRVPRDERDDEWVGKFLSHVATASFVCGDPQVIQGPDNFPYFQIFIPEANKPFQCYVLEHMLDDFLLENGLGVALEPKDGQVEWVLTYGDLLHYSVHRTFAIPKEHQFGKVKEGDEVIQQDEQILVGAPSTAILPTAARAVIKSFLQAQGVADPKVCIIDRSQHGKGQDLVFNIVPEQFESQAHYRAIMQALGWFIPRYYSYIGAQDHAFEGHFLPL</sequence>
<organism evidence="3 4">
    <name type="scientific">Sphingobacterium oryzagri</name>
    <dbReference type="NCBI Taxonomy" id="3025669"/>
    <lineage>
        <taxon>Bacteria</taxon>
        <taxon>Pseudomonadati</taxon>
        <taxon>Bacteroidota</taxon>
        <taxon>Sphingobacteriia</taxon>
        <taxon>Sphingobacteriales</taxon>
        <taxon>Sphingobacteriaceae</taxon>
        <taxon>Sphingobacterium</taxon>
    </lineage>
</organism>
<protein>
    <recommendedName>
        <fullName evidence="5">SseB protein N-terminal domain-containing protein</fullName>
    </recommendedName>
</protein>
<feature type="region of interest" description="Disordered" evidence="2">
    <location>
        <begin position="130"/>
        <end position="159"/>
    </location>
</feature>
<keyword evidence="4" id="KW-1185">Reference proteome</keyword>
<feature type="compositionally biased region" description="Polar residues" evidence="2">
    <location>
        <begin position="13"/>
        <end position="22"/>
    </location>
</feature>
<dbReference type="Proteomes" id="UP001221558">
    <property type="component" value="Chromosome"/>
</dbReference>
<evidence type="ECO:0000256" key="2">
    <source>
        <dbReference type="SAM" id="MobiDB-lite"/>
    </source>
</evidence>
<feature type="coiled-coil region" evidence="1">
    <location>
        <begin position="102"/>
        <end position="130"/>
    </location>
</feature>
<evidence type="ECO:0000313" key="4">
    <source>
        <dbReference type="Proteomes" id="UP001221558"/>
    </source>
</evidence>
<evidence type="ECO:0000313" key="3">
    <source>
        <dbReference type="EMBL" id="WDF70181.1"/>
    </source>
</evidence>
<keyword evidence="1" id="KW-0175">Coiled coil</keyword>
<dbReference type="EMBL" id="CP117880">
    <property type="protein sequence ID" value="WDF70181.1"/>
    <property type="molecule type" value="Genomic_DNA"/>
</dbReference>
<feature type="region of interest" description="Disordered" evidence="2">
    <location>
        <begin position="13"/>
        <end position="59"/>
    </location>
</feature>
<evidence type="ECO:0008006" key="5">
    <source>
        <dbReference type="Google" id="ProtNLM"/>
    </source>
</evidence>
<accession>A0ABY7WP34</accession>
<gene>
    <name evidence="3" type="ORF">PQ465_07330</name>
</gene>